<evidence type="ECO:0000313" key="3">
    <source>
        <dbReference type="Proteomes" id="UP000740883"/>
    </source>
</evidence>
<reference evidence="2 3" key="1">
    <citation type="journal article" date="2020" name="Genome Biol. Evol.">
        <title>Comparative genomics of strictly vertically transmitted, feminizing microsporidia endosymbionts of amphipod crustaceans.</title>
        <authorList>
            <person name="Cormier A."/>
            <person name="Chebbi M.A."/>
            <person name="Giraud I."/>
            <person name="Wattier R."/>
            <person name="Teixeira M."/>
            <person name="Gilbert C."/>
            <person name="Rigaud T."/>
            <person name="Cordaux R."/>
        </authorList>
    </citation>
    <scope>NUCLEOTIDE SEQUENCE [LARGE SCALE GENOMIC DNA]</scope>
    <source>
        <strain evidence="2 3">Ou3-Ou53</strain>
    </source>
</reference>
<dbReference type="GO" id="GO:0043022">
    <property type="term" value="F:ribosome binding"/>
    <property type="evidence" value="ECO:0007669"/>
    <property type="project" value="InterPro"/>
</dbReference>
<dbReference type="GO" id="GO:0045901">
    <property type="term" value="P:positive regulation of translational elongation"/>
    <property type="evidence" value="ECO:0007669"/>
    <property type="project" value="InterPro"/>
</dbReference>
<dbReference type="InterPro" id="IPR014722">
    <property type="entry name" value="Rib_uL2_dom2"/>
</dbReference>
<dbReference type="InterPro" id="IPR048670">
    <property type="entry name" value="IF5A-like_N"/>
</dbReference>
<accession>A0A9P6H0Y8</accession>
<dbReference type="SUPFAM" id="SSF50104">
    <property type="entry name" value="Translation proteins SH3-like domain"/>
    <property type="match status" value="1"/>
</dbReference>
<keyword evidence="2" id="KW-0648">Protein biosynthesis</keyword>
<dbReference type="AlphaFoldDB" id="A0A9P6H0Y8"/>
<proteinExistence type="predicted"/>
<dbReference type="InterPro" id="IPR008991">
    <property type="entry name" value="Translation_prot_SH3-like_sf"/>
</dbReference>
<keyword evidence="2" id="KW-0396">Initiation factor</keyword>
<dbReference type="Proteomes" id="UP000740883">
    <property type="component" value="Unassembled WGS sequence"/>
</dbReference>
<dbReference type="Pfam" id="PF21485">
    <property type="entry name" value="IF5A-like_N"/>
    <property type="match status" value="1"/>
</dbReference>
<protein>
    <submittedName>
        <fullName evidence="2">Translation initiation factor 5A</fullName>
    </submittedName>
</protein>
<comment type="caution">
    <text evidence="2">The sequence shown here is derived from an EMBL/GenBank/DDBJ whole genome shotgun (WGS) entry which is preliminary data.</text>
</comment>
<dbReference type="GO" id="GO:0045905">
    <property type="term" value="P:positive regulation of translational termination"/>
    <property type="evidence" value="ECO:0007669"/>
    <property type="project" value="InterPro"/>
</dbReference>
<dbReference type="OrthoDB" id="2189521at2759"/>
<dbReference type="Gene3D" id="2.30.30.30">
    <property type="match status" value="1"/>
</dbReference>
<evidence type="ECO:0000259" key="1">
    <source>
        <dbReference type="Pfam" id="PF21485"/>
    </source>
</evidence>
<dbReference type="GO" id="GO:0003723">
    <property type="term" value="F:RNA binding"/>
    <property type="evidence" value="ECO:0007669"/>
    <property type="project" value="InterPro"/>
</dbReference>
<dbReference type="InterPro" id="IPR019769">
    <property type="entry name" value="Trans_elong_IF5A_hypusine_site"/>
</dbReference>
<dbReference type="PROSITE" id="PS00302">
    <property type="entry name" value="IF5A_HYPUSINE"/>
    <property type="match status" value="1"/>
</dbReference>
<gene>
    <name evidence="2" type="primary">eif5a</name>
    <name evidence="2" type="ORF">NGRA_0988</name>
</gene>
<name>A0A9P6H0Y8_9MICR</name>
<feature type="domain" description="Translation initiation factor 5A-like N-terminal" evidence="1">
    <location>
        <begin position="16"/>
        <end position="69"/>
    </location>
</feature>
<dbReference type="GO" id="GO:0003743">
    <property type="term" value="F:translation initiation factor activity"/>
    <property type="evidence" value="ECO:0007669"/>
    <property type="project" value="UniProtKB-KW"/>
</dbReference>
<keyword evidence="3" id="KW-1185">Reference proteome</keyword>
<organism evidence="2 3">
    <name type="scientific">Nosema granulosis</name>
    <dbReference type="NCBI Taxonomy" id="83296"/>
    <lineage>
        <taxon>Eukaryota</taxon>
        <taxon>Fungi</taxon>
        <taxon>Fungi incertae sedis</taxon>
        <taxon>Microsporidia</taxon>
        <taxon>Nosematidae</taxon>
        <taxon>Nosema</taxon>
    </lineage>
</organism>
<dbReference type="GO" id="GO:0003746">
    <property type="term" value="F:translation elongation factor activity"/>
    <property type="evidence" value="ECO:0007669"/>
    <property type="project" value="InterPro"/>
</dbReference>
<sequence>MENFCKFQEESIDRKDIKPGLYIKIDENKFTRVENTGSCKTGKHGSAKTLVSCKDITTGNNRDLVLTSSDKATVVKMVKFSSKLIDFDGSQLTVLDNNGNFVPIDVERAMDAEDKKKIQETLENNDGVEEFDFVCRALPGYLKLDLIKPSKE</sequence>
<dbReference type="EMBL" id="SBJO01000050">
    <property type="protein sequence ID" value="KAF9763884.1"/>
    <property type="molecule type" value="Genomic_DNA"/>
</dbReference>
<evidence type="ECO:0000313" key="2">
    <source>
        <dbReference type="EMBL" id="KAF9763884.1"/>
    </source>
</evidence>